<accession>A0A5C5GDK2</accession>
<keyword evidence="1" id="KW-0732">Signal</keyword>
<reference evidence="2 3" key="1">
    <citation type="submission" date="2019-06" db="EMBL/GenBank/DDBJ databases">
        <title>Genome of new Rhodobacteraceae sp. SM1903.</title>
        <authorList>
            <person name="Ren X."/>
        </authorList>
    </citation>
    <scope>NUCLEOTIDE SEQUENCE [LARGE SCALE GENOMIC DNA]</scope>
    <source>
        <strain evidence="2 3">SM1903</strain>
    </source>
</reference>
<dbReference type="InterPro" id="IPR010607">
    <property type="entry name" value="DUF1194"/>
</dbReference>
<dbReference type="SUPFAM" id="SSF53300">
    <property type="entry name" value="vWA-like"/>
    <property type="match status" value="1"/>
</dbReference>
<dbReference type="Proteomes" id="UP000314011">
    <property type="component" value="Unassembled WGS sequence"/>
</dbReference>
<evidence type="ECO:0000313" key="3">
    <source>
        <dbReference type="Proteomes" id="UP000314011"/>
    </source>
</evidence>
<sequence>MSRPWLLLLVFLVAHPAAAQDGPRPVEVDVELLLMVDVSRSMTIEEHRIQREGYAAALTSEQVLGSIGEGMIGRIALSYVEWAGAGGERVVVDWTEIASPGDATAFAEALLLSDPYAVSRTSISSALRFGADHFDNNGFQGLRRVIDISGDGPNNSGGPVLDARQATLNRGIIINGLPIMAFNDGYDRWSVDDLDAYYAACVTGGAGSFVIAVQDWPDFAEAIRRKLVLEIAGTLPAPQVIPAQAERYDCLIGEKIWERNRPAWGTLP</sequence>
<dbReference type="InterPro" id="IPR036465">
    <property type="entry name" value="vWFA_dom_sf"/>
</dbReference>
<evidence type="ECO:0000256" key="1">
    <source>
        <dbReference type="SAM" id="SignalP"/>
    </source>
</evidence>
<keyword evidence="3" id="KW-1185">Reference proteome</keyword>
<dbReference type="CDD" id="cd00198">
    <property type="entry name" value="vWFA"/>
    <property type="match status" value="1"/>
</dbReference>
<dbReference type="OrthoDB" id="9792179at2"/>
<feature type="signal peptide" evidence="1">
    <location>
        <begin position="1"/>
        <end position="19"/>
    </location>
</feature>
<evidence type="ECO:0000313" key="2">
    <source>
        <dbReference type="EMBL" id="TNY32768.1"/>
    </source>
</evidence>
<feature type="chain" id="PRO_5023116327" evidence="1">
    <location>
        <begin position="20"/>
        <end position="268"/>
    </location>
</feature>
<dbReference type="Gene3D" id="3.40.50.410">
    <property type="entry name" value="von Willebrand factor, type A domain"/>
    <property type="match status" value="1"/>
</dbReference>
<organism evidence="2 3">
    <name type="scientific">Pelagovum pacificum</name>
    <dbReference type="NCBI Taxonomy" id="2588711"/>
    <lineage>
        <taxon>Bacteria</taxon>
        <taxon>Pseudomonadati</taxon>
        <taxon>Pseudomonadota</taxon>
        <taxon>Alphaproteobacteria</taxon>
        <taxon>Rhodobacterales</taxon>
        <taxon>Paracoccaceae</taxon>
        <taxon>Pelagovum</taxon>
    </lineage>
</organism>
<proteinExistence type="predicted"/>
<comment type="caution">
    <text evidence="2">The sequence shown here is derived from an EMBL/GenBank/DDBJ whole genome shotgun (WGS) entry which is preliminary data.</text>
</comment>
<dbReference type="RefSeq" id="WP_140193451.1">
    <property type="nucleotide sequence ID" value="NZ_CP065915.1"/>
</dbReference>
<dbReference type="Pfam" id="PF06707">
    <property type="entry name" value="DUF1194"/>
    <property type="match status" value="1"/>
</dbReference>
<name>A0A5C5GDK2_9RHOB</name>
<protein>
    <submittedName>
        <fullName evidence="2">DUF1194 domain-containing protein</fullName>
    </submittedName>
</protein>
<dbReference type="EMBL" id="VFFF01000001">
    <property type="protein sequence ID" value="TNY32768.1"/>
    <property type="molecule type" value="Genomic_DNA"/>
</dbReference>
<gene>
    <name evidence="2" type="ORF">FHY64_05690</name>
</gene>
<dbReference type="AlphaFoldDB" id="A0A5C5GDK2"/>